<dbReference type="Gene3D" id="3.80.10.10">
    <property type="entry name" value="Ribonuclease Inhibitor"/>
    <property type="match status" value="1"/>
</dbReference>
<keyword evidence="1" id="KW-0812">Transmembrane</keyword>
<evidence type="ECO:0000256" key="1">
    <source>
        <dbReference type="SAM" id="Phobius"/>
    </source>
</evidence>
<feature type="transmembrane region" description="Helical" evidence="1">
    <location>
        <begin position="115"/>
        <end position="135"/>
    </location>
</feature>
<reference evidence="3 4" key="1">
    <citation type="journal article" date="2020" name="ISME J.">
        <title>Uncovering the hidden diversity of litter-decomposition mechanisms in mushroom-forming fungi.</title>
        <authorList>
            <person name="Floudas D."/>
            <person name="Bentzer J."/>
            <person name="Ahren D."/>
            <person name="Johansson T."/>
            <person name="Persson P."/>
            <person name="Tunlid A."/>
        </authorList>
    </citation>
    <scope>NUCLEOTIDE SEQUENCE [LARGE SCALE GENOMIC DNA]</scope>
    <source>
        <strain evidence="3 4">CBS 101986</strain>
    </source>
</reference>
<dbReference type="AlphaFoldDB" id="A0A8H5BLH6"/>
<evidence type="ECO:0000313" key="3">
    <source>
        <dbReference type="EMBL" id="KAF5325341.1"/>
    </source>
</evidence>
<evidence type="ECO:0000313" key="4">
    <source>
        <dbReference type="Proteomes" id="UP000567179"/>
    </source>
</evidence>
<sequence length="516" mass="57889">MADLSTHSYTMATISHKDYQSKMNDEASSYEQRIRELKTRRNAHADVSSLPLELLVDIFLLVQKNTPLKDWHRITQVCRHWRDTAINTPILWTKPPVRHQDYTSLMLERSKTSNLYIFLASLVSTATLVSLSGHIGRIQTLTAFLPVEQLAELCDRFIASGHIFSQLESLDVDQSGWQAVDWILPSTLIRQASSLRSVQLSRVGFDWQMLAPLNLTSLRLNNIRLTEQISSRTLLDTLGQMPRLRHLAFDLKDLLLRSAPTRPASKFALSQLESLDVEDCSPPHIPFLISHLVLPRLNCLKIEMIGVQVVEAYSSNTLATITTTIANGNFCVSGSLSVQCGRIRISDSNESFVDIRLPGAYVDDHVIGYTRQLLTQIALTLHDLVQVTLVIPLNSDELVQIFGNMHRLKAVTIHLYGTLISALIGALTHFPGHDSPHGARLFSNLDTVGCNGFLWDEIDPSVVTDFCNAILQRANYATAMKTVYFNYRCPPKWAVKLLRDGGISVKNGEVPEEYGF</sequence>
<dbReference type="InterPro" id="IPR001810">
    <property type="entry name" value="F-box_dom"/>
</dbReference>
<dbReference type="OrthoDB" id="2884925at2759"/>
<feature type="domain" description="F-box" evidence="2">
    <location>
        <begin position="48"/>
        <end position="94"/>
    </location>
</feature>
<dbReference type="InterPro" id="IPR036047">
    <property type="entry name" value="F-box-like_dom_sf"/>
</dbReference>
<protein>
    <recommendedName>
        <fullName evidence="2">F-box domain-containing protein</fullName>
    </recommendedName>
</protein>
<accession>A0A8H5BLH6</accession>
<keyword evidence="1" id="KW-0472">Membrane</keyword>
<keyword evidence="1" id="KW-1133">Transmembrane helix</keyword>
<organism evidence="3 4">
    <name type="scientific">Psilocybe cf. subviscida</name>
    <dbReference type="NCBI Taxonomy" id="2480587"/>
    <lineage>
        <taxon>Eukaryota</taxon>
        <taxon>Fungi</taxon>
        <taxon>Dikarya</taxon>
        <taxon>Basidiomycota</taxon>
        <taxon>Agaricomycotina</taxon>
        <taxon>Agaricomycetes</taxon>
        <taxon>Agaricomycetidae</taxon>
        <taxon>Agaricales</taxon>
        <taxon>Agaricineae</taxon>
        <taxon>Strophariaceae</taxon>
        <taxon>Psilocybe</taxon>
    </lineage>
</organism>
<dbReference type="SUPFAM" id="SSF52047">
    <property type="entry name" value="RNI-like"/>
    <property type="match status" value="1"/>
</dbReference>
<comment type="caution">
    <text evidence="3">The sequence shown here is derived from an EMBL/GenBank/DDBJ whole genome shotgun (WGS) entry which is preliminary data.</text>
</comment>
<dbReference type="EMBL" id="JAACJJ010000015">
    <property type="protein sequence ID" value="KAF5325341.1"/>
    <property type="molecule type" value="Genomic_DNA"/>
</dbReference>
<gene>
    <name evidence="3" type="ORF">D9619_010085</name>
</gene>
<dbReference type="InterPro" id="IPR032675">
    <property type="entry name" value="LRR_dom_sf"/>
</dbReference>
<dbReference type="Gene3D" id="1.20.1280.50">
    <property type="match status" value="1"/>
</dbReference>
<evidence type="ECO:0000259" key="2">
    <source>
        <dbReference type="Pfam" id="PF12937"/>
    </source>
</evidence>
<dbReference type="SUPFAM" id="SSF81383">
    <property type="entry name" value="F-box domain"/>
    <property type="match status" value="1"/>
</dbReference>
<dbReference type="Pfam" id="PF12937">
    <property type="entry name" value="F-box-like"/>
    <property type="match status" value="1"/>
</dbReference>
<proteinExistence type="predicted"/>
<name>A0A8H5BLH6_9AGAR</name>
<dbReference type="Proteomes" id="UP000567179">
    <property type="component" value="Unassembled WGS sequence"/>
</dbReference>
<keyword evidence="4" id="KW-1185">Reference proteome</keyword>